<gene>
    <name evidence="1" type="ORF">CHCC16736_4238</name>
</gene>
<organism evidence="1 2">
    <name type="scientific">Bacillus licheniformis</name>
    <dbReference type="NCBI Taxonomy" id="1402"/>
    <lineage>
        <taxon>Bacteria</taxon>
        <taxon>Bacillati</taxon>
        <taxon>Bacillota</taxon>
        <taxon>Bacilli</taxon>
        <taxon>Bacillales</taxon>
        <taxon>Bacillaceae</taxon>
        <taxon>Bacillus</taxon>
    </lineage>
</organism>
<dbReference type="Proteomes" id="UP000435910">
    <property type="component" value="Unassembled WGS sequence"/>
</dbReference>
<evidence type="ECO:0000313" key="1">
    <source>
        <dbReference type="EMBL" id="TWL25355.1"/>
    </source>
</evidence>
<name>A0A8B5Y9X1_BACLI</name>
<evidence type="ECO:0000313" key="2">
    <source>
        <dbReference type="Proteomes" id="UP000435910"/>
    </source>
</evidence>
<dbReference type="EMBL" id="NILC01000026">
    <property type="protein sequence ID" value="TWL25355.1"/>
    <property type="molecule type" value="Genomic_DNA"/>
</dbReference>
<protein>
    <submittedName>
        <fullName evidence="1">Uncharacterized protein</fullName>
    </submittedName>
</protein>
<comment type="caution">
    <text evidence="1">The sequence shown here is derived from an EMBL/GenBank/DDBJ whole genome shotgun (WGS) entry which is preliminary data.</text>
</comment>
<proteinExistence type="predicted"/>
<accession>A0A8B5Y9X1</accession>
<dbReference type="AlphaFoldDB" id="A0A8B5Y9X1"/>
<reference evidence="1 2" key="1">
    <citation type="submission" date="2019-06" db="EMBL/GenBank/DDBJ databases">
        <title>Genome sequence analysis of &gt;100 Bacillus licheniformis strains suggests intrinsic resistance to this species.</title>
        <authorList>
            <person name="Wels M."/>
            <person name="Siezen R.J."/>
            <person name="Johansen E."/>
            <person name="Stuer-Lauridsen B."/>
            <person name="Bjerre K."/>
            <person name="Nielsen B.K.K."/>
        </authorList>
    </citation>
    <scope>NUCLEOTIDE SEQUENCE [LARGE SCALE GENOMIC DNA]</scope>
    <source>
        <strain evidence="1 2">BAC-16736</strain>
    </source>
</reference>
<sequence length="38" mass="4311">MGSFLFQMLLDCFNLISCSKCLFINSISSVLSIFIIDF</sequence>